<evidence type="ECO:0000256" key="2">
    <source>
        <dbReference type="ARBA" id="ARBA00022723"/>
    </source>
</evidence>
<keyword evidence="6" id="KW-0418">Kinase</keyword>
<evidence type="ECO:0000256" key="4">
    <source>
        <dbReference type="PROSITE-ProRule" id="PRU00433"/>
    </source>
</evidence>
<dbReference type="GO" id="GO:0016301">
    <property type="term" value="F:kinase activity"/>
    <property type="evidence" value="ECO:0007669"/>
    <property type="project" value="UniProtKB-KW"/>
</dbReference>
<dbReference type="SUPFAM" id="SSF46626">
    <property type="entry name" value="Cytochrome c"/>
    <property type="match status" value="2"/>
</dbReference>
<dbReference type="OrthoDB" id="9811281at2"/>
<dbReference type="PANTHER" id="PTHR35008:SF8">
    <property type="entry name" value="ALCOHOL DEHYDROGENASE CYTOCHROME C SUBUNIT"/>
    <property type="match status" value="1"/>
</dbReference>
<keyword evidence="1 4" id="KW-0349">Heme</keyword>
<dbReference type="GO" id="GO:0009055">
    <property type="term" value="F:electron transfer activity"/>
    <property type="evidence" value="ECO:0007669"/>
    <property type="project" value="InterPro"/>
</dbReference>
<keyword evidence="2 4" id="KW-0479">Metal-binding</keyword>
<dbReference type="InterPro" id="IPR009056">
    <property type="entry name" value="Cyt_c-like_dom"/>
</dbReference>
<accession>A0A2V2LLH1</accession>
<sequence length="301" mass="31609">MIRLLGAILLAGAAGAWFVTGGQRLSSDDLSAAAGDGDAAAAEQVFWAAGCASCHAAPEAEGDALLTLAGGQRFPSDFGTFVAPNISTDQQVGIGGWSFEDFATALRNGVSPQGRHYYPAFPYPSYAHMTDADIADLWAFMRTLPADQTPSAGHELSFPFSIRRSVAVWKWMNLDDEFVLGAADTESLARGRYLVEALSHCAECHTPRNAFGGLVKGRWMGGAPNPSGKGSIPNITPGALDWSATDIAYYLGTGFTPDYDSAGGHMARVVQNLARLPDGDRQAIAAYLKALPPVAPLDGGG</sequence>
<name>A0A2V2LLH1_9RHOB</name>
<evidence type="ECO:0000313" key="7">
    <source>
        <dbReference type="Proteomes" id="UP000245680"/>
    </source>
</evidence>
<dbReference type="PROSITE" id="PS51007">
    <property type="entry name" value="CYTC"/>
    <property type="match status" value="2"/>
</dbReference>
<dbReference type="RefSeq" id="WP_109810295.1">
    <property type="nucleotide sequence ID" value="NZ_QGKU01000012.1"/>
</dbReference>
<reference evidence="6 7" key="1">
    <citation type="submission" date="2018-05" db="EMBL/GenBank/DDBJ databases">
        <title>Rhodobacteraceae gen. nov., sp. nov. isolated from sea water.</title>
        <authorList>
            <person name="Ren Y."/>
        </authorList>
    </citation>
    <scope>NUCLEOTIDE SEQUENCE [LARGE SCALE GENOMIC DNA]</scope>
    <source>
        <strain evidence="6 7">TG-679</strain>
    </source>
</reference>
<dbReference type="InterPro" id="IPR036909">
    <property type="entry name" value="Cyt_c-like_dom_sf"/>
</dbReference>
<gene>
    <name evidence="6" type="ORF">DKT77_03215</name>
</gene>
<proteinExistence type="predicted"/>
<feature type="domain" description="Cytochrome c" evidence="5">
    <location>
        <begin position="37"/>
        <end position="145"/>
    </location>
</feature>
<evidence type="ECO:0000256" key="1">
    <source>
        <dbReference type="ARBA" id="ARBA00022617"/>
    </source>
</evidence>
<dbReference type="Pfam" id="PF00034">
    <property type="entry name" value="Cytochrom_C"/>
    <property type="match status" value="1"/>
</dbReference>
<dbReference type="GO" id="GO:0046872">
    <property type="term" value="F:metal ion binding"/>
    <property type="evidence" value="ECO:0007669"/>
    <property type="project" value="UniProtKB-KW"/>
</dbReference>
<keyword evidence="3 4" id="KW-0408">Iron</keyword>
<evidence type="ECO:0000256" key="3">
    <source>
        <dbReference type="ARBA" id="ARBA00023004"/>
    </source>
</evidence>
<protein>
    <submittedName>
        <fullName evidence="6">Diacylglycerol kinase</fullName>
    </submittedName>
</protein>
<dbReference type="Gene3D" id="1.10.760.10">
    <property type="entry name" value="Cytochrome c-like domain"/>
    <property type="match status" value="2"/>
</dbReference>
<comment type="caution">
    <text evidence="6">The sequence shown here is derived from an EMBL/GenBank/DDBJ whole genome shotgun (WGS) entry which is preliminary data.</text>
</comment>
<evidence type="ECO:0000259" key="5">
    <source>
        <dbReference type="PROSITE" id="PS51007"/>
    </source>
</evidence>
<organism evidence="6 7">
    <name type="scientific">Meridianimarinicoccus roseus</name>
    <dbReference type="NCBI Taxonomy" id="2072018"/>
    <lineage>
        <taxon>Bacteria</taxon>
        <taxon>Pseudomonadati</taxon>
        <taxon>Pseudomonadota</taxon>
        <taxon>Alphaproteobacteria</taxon>
        <taxon>Rhodobacterales</taxon>
        <taxon>Paracoccaceae</taxon>
        <taxon>Meridianimarinicoccus</taxon>
    </lineage>
</organism>
<dbReference type="AlphaFoldDB" id="A0A2V2LLH1"/>
<feature type="domain" description="Cytochrome c" evidence="5">
    <location>
        <begin position="186"/>
        <end position="292"/>
    </location>
</feature>
<dbReference type="EMBL" id="QGKU01000012">
    <property type="protein sequence ID" value="PWR04066.1"/>
    <property type="molecule type" value="Genomic_DNA"/>
</dbReference>
<dbReference type="GO" id="GO:0020037">
    <property type="term" value="F:heme binding"/>
    <property type="evidence" value="ECO:0007669"/>
    <property type="project" value="InterPro"/>
</dbReference>
<keyword evidence="7" id="KW-1185">Reference proteome</keyword>
<dbReference type="Proteomes" id="UP000245680">
    <property type="component" value="Unassembled WGS sequence"/>
</dbReference>
<keyword evidence="6" id="KW-0808">Transferase</keyword>
<evidence type="ECO:0000313" key="6">
    <source>
        <dbReference type="EMBL" id="PWR04066.1"/>
    </source>
</evidence>
<dbReference type="PANTHER" id="PTHR35008">
    <property type="entry name" value="BLL4482 PROTEIN-RELATED"/>
    <property type="match status" value="1"/>
</dbReference>
<dbReference type="InterPro" id="IPR051459">
    <property type="entry name" value="Cytochrome_c-type_DH"/>
</dbReference>